<protein>
    <submittedName>
        <fullName evidence="1">Uncharacterized protein</fullName>
    </submittedName>
</protein>
<organism evidence="1 2">
    <name type="scientific">Limnothrix redekei LRLZ20PSL1</name>
    <dbReference type="NCBI Taxonomy" id="3112953"/>
    <lineage>
        <taxon>Bacteria</taxon>
        <taxon>Bacillati</taxon>
        <taxon>Cyanobacteriota</taxon>
        <taxon>Cyanophyceae</taxon>
        <taxon>Pseudanabaenales</taxon>
        <taxon>Pseudanabaenaceae</taxon>
        <taxon>Limnothrix</taxon>
    </lineage>
</organism>
<gene>
    <name evidence="1" type="ORF">VPK24_06105</name>
</gene>
<name>A0ABW7C7Q2_9CYAN</name>
<dbReference type="Proteomes" id="UP001604335">
    <property type="component" value="Unassembled WGS sequence"/>
</dbReference>
<sequence length="81" mass="9099">MTIARLAVKIEKNQLVFMAASPDGEQPGLQNLAERRIANKSSMRPALHPIVEALPVYELAALREPTPHKFRAIELAEYFDN</sequence>
<accession>A0ABW7C7Q2</accession>
<reference evidence="2" key="1">
    <citation type="journal article" date="2024" name="Algal Res.">
        <title>Biochemical, toxicological and genomic investigation of a high-biomass producing Limnothrix strain isolated from Italian shallow drinking water reservoir.</title>
        <authorList>
            <person name="Simonazzi M."/>
            <person name="Shishido T.K."/>
            <person name="Delbaje E."/>
            <person name="Wahlsten M."/>
            <person name="Fewer D.P."/>
            <person name="Sivonen K."/>
            <person name="Pezzolesi L."/>
            <person name="Pistocchi R."/>
        </authorList>
    </citation>
    <scope>NUCLEOTIDE SEQUENCE [LARGE SCALE GENOMIC DNA]</scope>
    <source>
        <strain evidence="2">LRLZ20PSL1</strain>
    </source>
</reference>
<evidence type="ECO:0000313" key="2">
    <source>
        <dbReference type="Proteomes" id="UP001604335"/>
    </source>
</evidence>
<evidence type="ECO:0000313" key="1">
    <source>
        <dbReference type="EMBL" id="MFG3817204.1"/>
    </source>
</evidence>
<keyword evidence="2" id="KW-1185">Reference proteome</keyword>
<comment type="caution">
    <text evidence="1">The sequence shown here is derived from an EMBL/GenBank/DDBJ whole genome shotgun (WGS) entry which is preliminary data.</text>
</comment>
<proteinExistence type="predicted"/>
<dbReference type="EMBL" id="JAZAQF010000029">
    <property type="protein sequence ID" value="MFG3817204.1"/>
    <property type="molecule type" value="Genomic_DNA"/>
</dbReference>